<dbReference type="RefSeq" id="WP_273923336.1">
    <property type="nucleotide sequence ID" value="NZ_JAMDGR010000012.1"/>
</dbReference>
<evidence type="ECO:0000313" key="2">
    <source>
        <dbReference type="EMBL" id="MDD1149808.1"/>
    </source>
</evidence>
<comment type="caution">
    <text evidence="2">The sequence shown here is derived from an EMBL/GenBank/DDBJ whole genome shotgun (WGS) entry which is preliminary data.</text>
</comment>
<dbReference type="PANTHER" id="PTHR35006:SF1">
    <property type="entry name" value="BLL2941 PROTEIN"/>
    <property type="match status" value="1"/>
</dbReference>
<dbReference type="EMBL" id="JAMDGR010000012">
    <property type="protein sequence ID" value="MDD1149808.1"/>
    <property type="molecule type" value="Genomic_DNA"/>
</dbReference>
<reference evidence="2 3" key="1">
    <citation type="submission" date="2022-05" db="EMBL/GenBank/DDBJ databases">
        <title>Novel Pseudomonas spp. Isolated from a Rainbow Trout Aquaculture Facility.</title>
        <authorList>
            <person name="Testerman T."/>
            <person name="Graf J."/>
        </authorList>
    </citation>
    <scope>NUCLEOTIDE SEQUENCE [LARGE SCALE GENOMIC DNA]</scope>
    <source>
        <strain evidence="2 3">ID357</strain>
    </source>
</reference>
<dbReference type="CDD" id="cd07262">
    <property type="entry name" value="VOC_like"/>
    <property type="match status" value="1"/>
</dbReference>
<keyword evidence="3" id="KW-1185">Reference proteome</keyword>
<feature type="domain" description="Glyoxalase/fosfomycin resistance/dioxygenase" evidence="1">
    <location>
        <begin position="46"/>
        <end position="167"/>
    </location>
</feature>
<gene>
    <name evidence="2" type="ORF">M5G25_16075</name>
</gene>
<dbReference type="InterPro" id="IPR029068">
    <property type="entry name" value="Glyas_Bleomycin-R_OHBP_Dase"/>
</dbReference>
<protein>
    <submittedName>
        <fullName evidence="2">VOC family protein</fullName>
    </submittedName>
</protein>
<sequence>MTAPGPECVKKASKTDGVCFRRGVENSLEILGMVREGFLLLGQKMISHVFIGVNDFNRALVFYQGVMQMLGLDLKFTDLERPWAGWKHPDTARPLFVVGKPFDGESAALGNGQMIALLAPNRQIVDNAHALALALDGTCEGAPGLRPEYHPNFYGAYFRDPEGNKLCVCCHDPE</sequence>
<dbReference type="Gene3D" id="3.10.180.10">
    <property type="entry name" value="2,3-Dihydroxybiphenyl 1,2-Dioxygenase, domain 1"/>
    <property type="match status" value="1"/>
</dbReference>
<dbReference type="SUPFAM" id="SSF54593">
    <property type="entry name" value="Glyoxalase/Bleomycin resistance protein/Dihydroxybiphenyl dioxygenase"/>
    <property type="match status" value="1"/>
</dbReference>
<evidence type="ECO:0000259" key="1">
    <source>
        <dbReference type="Pfam" id="PF00903"/>
    </source>
</evidence>
<dbReference type="PANTHER" id="PTHR35006">
    <property type="entry name" value="GLYOXALASE FAMILY PROTEIN (AFU_ORTHOLOGUE AFUA_5G14830)"/>
    <property type="match status" value="1"/>
</dbReference>
<dbReference type="Proteomes" id="UP001217610">
    <property type="component" value="Unassembled WGS sequence"/>
</dbReference>
<proteinExistence type="predicted"/>
<accession>A0ABT5Q6H9</accession>
<evidence type="ECO:0000313" key="3">
    <source>
        <dbReference type="Proteomes" id="UP001217610"/>
    </source>
</evidence>
<name>A0ABT5Q6H9_9PSED</name>
<dbReference type="InterPro" id="IPR004360">
    <property type="entry name" value="Glyas_Fos-R_dOase_dom"/>
</dbReference>
<organism evidence="2 3">
    <name type="scientific">Pseudomonas idahonensis</name>
    <dbReference type="NCBI Taxonomy" id="2942628"/>
    <lineage>
        <taxon>Bacteria</taxon>
        <taxon>Pseudomonadati</taxon>
        <taxon>Pseudomonadota</taxon>
        <taxon>Gammaproteobacteria</taxon>
        <taxon>Pseudomonadales</taxon>
        <taxon>Pseudomonadaceae</taxon>
        <taxon>Pseudomonas</taxon>
    </lineage>
</organism>
<dbReference type="Pfam" id="PF00903">
    <property type="entry name" value="Glyoxalase"/>
    <property type="match status" value="1"/>
</dbReference>